<keyword evidence="2" id="KW-1185">Reference proteome</keyword>
<dbReference type="EMBL" id="CAJVPY010059634">
    <property type="protein sequence ID" value="CAG8820653.1"/>
    <property type="molecule type" value="Genomic_DNA"/>
</dbReference>
<accession>A0A9N9PFC4</accession>
<dbReference type="AlphaFoldDB" id="A0A9N9PFC4"/>
<sequence length="45" mass="5099">MEKISHNYCPYFYLSEKIVNKGGNRVAVCNCCINALGFKVVSKKE</sequence>
<reference evidence="1" key="1">
    <citation type="submission" date="2021-06" db="EMBL/GenBank/DDBJ databases">
        <authorList>
            <person name="Kallberg Y."/>
            <person name="Tangrot J."/>
            <person name="Rosling A."/>
        </authorList>
    </citation>
    <scope>NUCLEOTIDE SEQUENCE</scope>
    <source>
        <strain evidence="1">MA453B</strain>
    </source>
</reference>
<evidence type="ECO:0000313" key="2">
    <source>
        <dbReference type="Proteomes" id="UP000789405"/>
    </source>
</evidence>
<proteinExistence type="predicted"/>
<comment type="caution">
    <text evidence="1">The sequence shown here is derived from an EMBL/GenBank/DDBJ whole genome shotgun (WGS) entry which is preliminary data.</text>
</comment>
<gene>
    <name evidence="1" type="ORF">DERYTH_LOCUS26993</name>
</gene>
<protein>
    <submittedName>
        <fullName evidence="1">19833_t:CDS:1</fullName>
    </submittedName>
</protein>
<dbReference type="Proteomes" id="UP000789405">
    <property type="component" value="Unassembled WGS sequence"/>
</dbReference>
<feature type="non-terminal residue" evidence="1">
    <location>
        <position position="45"/>
    </location>
</feature>
<evidence type="ECO:0000313" key="1">
    <source>
        <dbReference type="EMBL" id="CAG8820653.1"/>
    </source>
</evidence>
<name>A0A9N9PFC4_9GLOM</name>
<organism evidence="1 2">
    <name type="scientific">Dentiscutata erythropus</name>
    <dbReference type="NCBI Taxonomy" id="1348616"/>
    <lineage>
        <taxon>Eukaryota</taxon>
        <taxon>Fungi</taxon>
        <taxon>Fungi incertae sedis</taxon>
        <taxon>Mucoromycota</taxon>
        <taxon>Glomeromycotina</taxon>
        <taxon>Glomeromycetes</taxon>
        <taxon>Diversisporales</taxon>
        <taxon>Gigasporaceae</taxon>
        <taxon>Dentiscutata</taxon>
    </lineage>
</organism>